<protein>
    <recommendedName>
        <fullName evidence="3">Carboxylic ester hydrolase</fullName>
        <ecNumber evidence="3">3.1.1.-</ecNumber>
    </recommendedName>
</protein>
<feature type="domain" description="Carboxylesterase type B" evidence="4">
    <location>
        <begin position="183"/>
        <end position="472"/>
    </location>
</feature>
<dbReference type="AlphaFoldDB" id="A0A8H7W3M2"/>
<sequence>MIRKVLALLALVGPRVVVSAHGMSQIGSDVTILTDNDLYDNLTTRTGSALFLSEPQTYDSAIKSCDLLSEGLWSPDTPGQAFDLGLNNSLSYQQYIGTFSSSQKLWIASPASTEFSAKKPSCSTIDVRGRTSHQDCKNKLPVLCTQSAPLSTAAGSNTSAPYQITVQAGKQALTGFRDLHAFTFLGIRFALQPPRLGYLQLFTGSESTTALQPGPVCVQAPSTGSEDCLFLNIWTSYLPSSTSKPVNKKLKAVMVWIFGGGFVGGYGYDPSTSGVYLASRGDVVVVTLNHRVGVLGFLALKDGTANGNYGIADIVTALKWVRGNIVAFGGDPDRVTVFGQSSGAAAVRALIASPMADGLIHAAIMQSAPVGFSDFDAYTHYGRIEDLYESVTTPVLSAVRCLNVTDQLACLKGKDAYELIDVPELVNTPTIDGTYIVSPRLSLTGDEYAARIPILTGTNRDESGTIAPYPAPASLDEALAQISGLLEFNLSYIPSTGAFPVPAGPDPTLNNFNVTSRIITDGGLHCLNQATAFSGVKHQVFPDVYSYVFNRTYQPPTFTNGACNAPVTPTYPFGDPNLEYFKCHAGDVIWTFGLLQRLLPVRDEIDIPFSQLILDYWTSFARRHDPNPDMRYLKARGYWGTIAQLNVAGTWDRVRPSRPTARWLQWNGRQVPYDEKEQCEALGLPLDYYELLQE</sequence>
<feature type="signal peptide" evidence="3">
    <location>
        <begin position="1"/>
        <end position="20"/>
    </location>
</feature>
<dbReference type="Pfam" id="PF00135">
    <property type="entry name" value="COesterase"/>
    <property type="match status" value="1"/>
</dbReference>
<dbReference type="Proteomes" id="UP000664132">
    <property type="component" value="Unassembled WGS sequence"/>
</dbReference>
<feature type="chain" id="PRO_5034680480" description="Carboxylic ester hydrolase" evidence="3">
    <location>
        <begin position="21"/>
        <end position="694"/>
    </location>
</feature>
<evidence type="ECO:0000313" key="5">
    <source>
        <dbReference type="EMBL" id="KAG4411088.1"/>
    </source>
</evidence>
<dbReference type="InterPro" id="IPR019826">
    <property type="entry name" value="Carboxylesterase_B_AS"/>
</dbReference>
<accession>A0A8H7W3M2</accession>
<dbReference type="SUPFAM" id="SSF53474">
    <property type="entry name" value="alpha/beta-Hydrolases"/>
    <property type="match status" value="1"/>
</dbReference>
<dbReference type="PANTHER" id="PTHR43142">
    <property type="entry name" value="CARBOXYLIC ESTER HYDROLASE"/>
    <property type="match status" value="1"/>
</dbReference>
<evidence type="ECO:0000256" key="3">
    <source>
        <dbReference type="RuleBase" id="RU361235"/>
    </source>
</evidence>
<evidence type="ECO:0000256" key="1">
    <source>
        <dbReference type="ARBA" id="ARBA00005964"/>
    </source>
</evidence>
<evidence type="ECO:0000313" key="6">
    <source>
        <dbReference type="Proteomes" id="UP000664132"/>
    </source>
</evidence>
<evidence type="ECO:0000259" key="4">
    <source>
        <dbReference type="Pfam" id="PF00135"/>
    </source>
</evidence>
<proteinExistence type="inferred from homology"/>
<dbReference type="Gene3D" id="3.40.50.1820">
    <property type="entry name" value="alpha/beta hydrolase"/>
    <property type="match status" value="1"/>
</dbReference>
<dbReference type="GO" id="GO:0016787">
    <property type="term" value="F:hydrolase activity"/>
    <property type="evidence" value="ECO:0007669"/>
    <property type="project" value="UniProtKB-KW"/>
</dbReference>
<reference evidence="5" key="1">
    <citation type="submission" date="2021-02" db="EMBL/GenBank/DDBJ databases">
        <title>Genome sequence Cadophora malorum strain M34.</title>
        <authorList>
            <person name="Stefanovic E."/>
            <person name="Vu D."/>
            <person name="Scully C."/>
            <person name="Dijksterhuis J."/>
            <person name="Roader J."/>
            <person name="Houbraken J."/>
        </authorList>
    </citation>
    <scope>NUCLEOTIDE SEQUENCE</scope>
    <source>
        <strain evidence="5">M34</strain>
    </source>
</reference>
<dbReference type="InterPro" id="IPR029058">
    <property type="entry name" value="AB_hydrolase_fold"/>
</dbReference>
<dbReference type="InterPro" id="IPR002018">
    <property type="entry name" value="CarbesteraseB"/>
</dbReference>
<comment type="similarity">
    <text evidence="1 3">Belongs to the type-B carboxylesterase/lipase family.</text>
</comment>
<evidence type="ECO:0000256" key="2">
    <source>
        <dbReference type="ARBA" id="ARBA00022801"/>
    </source>
</evidence>
<organism evidence="5 6">
    <name type="scientific">Cadophora malorum</name>
    <dbReference type="NCBI Taxonomy" id="108018"/>
    <lineage>
        <taxon>Eukaryota</taxon>
        <taxon>Fungi</taxon>
        <taxon>Dikarya</taxon>
        <taxon>Ascomycota</taxon>
        <taxon>Pezizomycotina</taxon>
        <taxon>Leotiomycetes</taxon>
        <taxon>Helotiales</taxon>
        <taxon>Ploettnerulaceae</taxon>
        <taxon>Cadophora</taxon>
    </lineage>
</organism>
<dbReference type="OrthoDB" id="408631at2759"/>
<comment type="caution">
    <text evidence="5">The sequence shown here is derived from an EMBL/GenBank/DDBJ whole genome shotgun (WGS) entry which is preliminary data.</text>
</comment>
<keyword evidence="3" id="KW-0732">Signal</keyword>
<gene>
    <name evidence="5" type="ORF">IFR04_015774</name>
</gene>
<keyword evidence="2 3" id="KW-0378">Hydrolase</keyword>
<dbReference type="PANTHER" id="PTHR43142:SF3">
    <property type="entry name" value="PUTATIVE (AFU_ORTHOLOGUE AFUA_3G09070)-RELATED"/>
    <property type="match status" value="1"/>
</dbReference>
<dbReference type="EMBL" id="JAFJYH010000524">
    <property type="protein sequence ID" value="KAG4411088.1"/>
    <property type="molecule type" value="Genomic_DNA"/>
</dbReference>
<dbReference type="PROSITE" id="PS00122">
    <property type="entry name" value="CARBOXYLESTERASE_B_1"/>
    <property type="match status" value="1"/>
</dbReference>
<dbReference type="EC" id="3.1.1.-" evidence="3"/>
<name>A0A8H7W3M2_9HELO</name>
<keyword evidence="6" id="KW-1185">Reference proteome</keyword>